<proteinExistence type="predicted"/>
<organism evidence="1 2">
    <name type="scientific">Arthrobotrys musiformis</name>
    <dbReference type="NCBI Taxonomy" id="47236"/>
    <lineage>
        <taxon>Eukaryota</taxon>
        <taxon>Fungi</taxon>
        <taxon>Dikarya</taxon>
        <taxon>Ascomycota</taxon>
        <taxon>Pezizomycotina</taxon>
        <taxon>Orbiliomycetes</taxon>
        <taxon>Orbiliales</taxon>
        <taxon>Orbiliaceae</taxon>
        <taxon>Arthrobotrys</taxon>
    </lineage>
</organism>
<keyword evidence="2" id="KW-1185">Reference proteome</keyword>
<accession>A0AAV9VRF2</accession>
<name>A0AAV9VRF2_9PEZI</name>
<evidence type="ECO:0000313" key="2">
    <source>
        <dbReference type="Proteomes" id="UP001370758"/>
    </source>
</evidence>
<evidence type="ECO:0000313" key="1">
    <source>
        <dbReference type="EMBL" id="KAK6495743.1"/>
    </source>
</evidence>
<reference evidence="1 2" key="1">
    <citation type="submission" date="2023-08" db="EMBL/GenBank/DDBJ databases">
        <authorList>
            <person name="Palmer J.M."/>
        </authorList>
    </citation>
    <scope>NUCLEOTIDE SEQUENCE [LARGE SCALE GENOMIC DNA]</scope>
    <source>
        <strain evidence="1 2">TWF481</strain>
    </source>
</reference>
<gene>
    <name evidence="1" type="ORF">TWF481_002790</name>
</gene>
<sequence>MSSPRFSLSVLRQKVRRFLNSIKPARRDLDFRCQTPSRQLDHWNEPSLEEIDNERHTVEARELVGEPLQTARETAETWNLNLPQTATQKQNFIIEPEVSIQLDCDDAVSGSVRPESPLLPEAQWLPPSNAYVSQNSYRTAIGNNGPVEFSPRFLRGRQGLKHGFCEQDAEPEAPGRAWETNEAYLAKCF</sequence>
<dbReference type="AlphaFoldDB" id="A0AAV9VRF2"/>
<dbReference type="EMBL" id="JAVHJL010000012">
    <property type="protein sequence ID" value="KAK6495743.1"/>
    <property type="molecule type" value="Genomic_DNA"/>
</dbReference>
<comment type="caution">
    <text evidence="1">The sequence shown here is derived from an EMBL/GenBank/DDBJ whole genome shotgun (WGS) entry which is preliminary data.</text>
</comment>
<dbReference type="Proteomes" id="UP001370758">
    <property type="component" value="Unassembled WGS sequence"/>
</dbReference>
<protein>
    <submittedName>
        <fullName evidence="1">Uncharacterized protein</fullName>
    </submittedName>
</protein>